<keyword evidence="2" id="KW-0812">Transmembrane</keyword>
<accession>A0AAQ3MSX4</accession>
<dbReference type="Proteomes" id="UP001374535">
    <property type="component" value="Chromosome 9"/>
</dbReference>
<evidence type="ECO:0000313" key="3">
    <source>
        <dbReference type="EMBL" id="WVY97044.1"/>
    </source>
</evidence>
<gene>
    <name evidence="3" type="ORF">V8G54_029195</name>
</gene>
<keyword evidence="2" id="KW-1133">Transmembrane helix</keyword>
<organism evidence="3 4">
    <name type="scientific">Vigna mungo</name>
    <name type="common">Black gram</name>
    <name type="synonym">Phaseolus mungo</name>
    <dbReference type="NCBI Taxonomy" id="3915"/>
    <lineage>
        <taxon>Eukaryota</taxon>
        <taxon>Viridiplantae</taxon>
        <taxon>Streptophyta</taxon>
        <taxon>Embryophyta</taxon>
        <taxon>Tracheophyta</taxon>
        <taxon>Spermatophyta</taxon>
        <taxon>Magnoliopsida</taxon>
        <taxon>eudicotyledons</taxon>
        <taxon>Gunneridae</taxon>
        <taxon>Pentapetalae</taxon>
        <taxon>rosids</taxon>
        <taxon>fabids</taxon>
        <taxon>Fabales</taxon>
        <taxon>Fabaceae</taxon>
        <taxon>Papilionoideae</taxon>
        <taxon>50 kb inversion clade</taxon>
        <taxon>NPAAA clade</taxon>
        <taxon>indigoferoid/millettioid clade</taxon>
        <taxon>Phaseoleae</taxon>
        <taxon>Vigna</taxon>
    </lineage>
</organism>
<proteinExistence type="predicted"/>
<dbReference type="EMBL" id="CP144692">
    <property type="protein sequence ID" value="WVY97044.1"/>
    <property type="molecule type" value="Genomic_DNA"/>
</dbReference>
<protein>
    <submittedName>
        <fullName evidence="3">Uncharacterized protein</fullName>
    </submittedName>
</protein>
<keyword evidence="2" id="KW-0472">Membrane</keyword>
<name>A0AAQ3MSX4_VIGMU</name>
<evidence type="ECO:0000256" key="2">
    <source>
        <dbReference type="SAM" id="Phobius"/>
    </source>
</evidence>
<dbReference type="AlphaFoldDB" id="A0AAQ3MSX4"/>
<feature type="non-terminal residue" evidence="3">
    <location>
        <position position="125"/>
    </location>
</feature>
<feature type="transmembrane region" description="Helical" evidence="2">
    <location>
        <begin position="100"/>
        <end position="119"/>
    </location>
</feature>
<feature type="region of interest" description="Disordered" evidence="1">
    <location>
        <begin position="1"/>
        <end position="30"/>
    </location>
</feature>
<evidence type="ECO:0000313" key="4">
    <source>
        <dbReference type="Proteomes" id="UP001374535"/>
    </source>
</evidence>
<evidence type="ECO:0000256" key="1">
    <source>
        <dbReference type="SAM" id="MobiDB-lite"/>
    </source>
</evidence>
<sequence>MSPSAAILHGHHHQNRKSSSSSTITTNPPLTCQTLPSPSHHLWRDHLLHQKPPLQNLQQQKRSHCLVLQPSVVKGERKVVCVNENETNLKFLLLFKGREWIIPLFLLFFFFHSSQNLLMEIISNR</sequence>
<reference evidence="3 4" key="1">
    <citation type="journal article" date="2023" name="Life. Sci Alliance">
        <title>Evolutionary insights into 3D genome organization and epigenetic landscape of Vigna mungo.</title>
        <authorList>
            <person name="Junaid A."/>
            <person name="Singh B."/>
            <person name="Bhatia S."/>
        </authorList>
    </citation>
    <scope>NUCLEOTIDE SEQUENCE [LARGE SCALE GENOMIC DNA]</scope>
    <source>
        <strain evidence="3">Urdbean</strain>
    </source>
</reference>
<keyword evidence="4" id="KW-1185">Reference proteome</keyword>